<feature type="domain" description="Doubled CXXCH motif" evidence="3">
    <location>
        <begin position="158"/>
        <end position="195"/>
    </location>
</feature>
<accession>A0A062XZQ0</accession>
<comment type="caution">
    <text evidence="4">The sequence shown here is derived from an EMBL/GenBank/DDBJ whole genome shotgun (WGS) entry which is preliminary data.</text>
</comment>
<dbReference type="STRING" id="1312852.EG19_05265"/>
<protein>
    <recommendedName>
        <fullName evidence="3">Doubled CXXCH motif domain-containing protein</fullName>
    </recommendedName>
</protein>
<keyword evidence="5" id="KW-1185">Reference proteome</keyword>
<dbReference type="InterPro" id="IPR020015">
    <property type="entry name" value="Decahaem_cyt-c_DmsE"/>
</dbReference>
<proteinExistence type="predicted"/>
<dbReference type="GO" id="GO:0016491">
    <property type="term" value="F:oxidoreductase activity"/>
    <property type="evidence" value="ECO:0007669"/>
    <property type="project" value="TreeGrafter"/>
</dbReference>
<evidence type="ECO:0000259" key="3">
    <source>
        <dbReference type="Pfam" id="PF09699"/>
    </source>
</evidence>
<dbReference type="Gene3D" id="3.90.10.10">
    <property type="entry name" value="Cytochrome C3"/>
    <property type="match status" value="2"/>
</dbReference>
<dbReference type="NCBIfam" id="TIGR03508">
    <property type="entry name" value="decahem_SO"/>
    <property type="match status" value="1"/>
</dbReference>
<dbReference type="NCBIfam" id="TIGR01905">
    <property type="entry name" value="paired_CXXCH_1"/>
    <property type="match status" value="3"/>
</dbReference>
<feature type="domain" description="Doubled CXXCH motif" evidence="3">
    <location>
        <begin position="108"/>
        <end position="142"/>
    </location>
</feature>
<dbReference type="Pfam" id="PF09699">
    <property type="entry name" value="Paired_CXXCH_1"/>
    <property type="match status" value="3"/>
</dbReference>
<dbReference type="PANTHER" id="PTHR35038">
    <property type="entry name" value="DISSIMILATORY SULFITE REDUCTASE SIRA"/>
    <property type="match status" value="1"/>
</dbReference>
<dbReference type="InterPro" id="IPR010177">
    <property type="entry name" value="Paired_CXXCH_1"/>
</dbReference>
<feature type="signal peptide" evidence="2">
    <location>
        <begin position="1"/>
        <end position="22"/>
    </location>
</feature>
<dbReference type="Proteomes" id="UP000027284">
    <property type="component" value="Unassembled WGS sequence"/>
</dbReference>
<dbReference type="PANTHER" id="PTHR35038:SF6">
    <property type="entry name" value="SURFACE LOCALIZED DECAHEME CYTOCHROME C LIPOPROTEIN"/>
    <property type="match status" value="1"/>
</dbReference>
<dbReference type="AlphaFoldDB" id="A0A062XZQ0"/>
<feature type="chain" id="PRO_5001620322" description="Doubled CXXCH motif domain-containing protein" evidence="2">
    <location>
        <begin position="23"/>
        <end position="281"/>
    </location>
</feature>
<gene>
    <name evidence="4" type="ORF">EG19_05265</name>
</gene>
<dbReference type="OrthoDB" id="9814800at2"/>
<dbReference type="RefSeq" id="WP_053335109.1">
    <property type="nucleotide sequence ID" value="NZ_JMFG01000020.1"/>
</dbReference>
<dbReference type="SUPFAM" id="SSF48695">
    <property type="entry name" value="Multiheme cytochromes"/>
    <property type="match status" value="1"/>
</dbReference>
<keyword evidence="1 2" id="KW-0732">Signal</keyword>
<feature type="domain" description="Doubled CXXCH motif" evidence="3">
    <location>
        <begin position="204"/>
        <end position="239"/>
    </location>
</feature>
<dbReference type="Gene3D" id="1.10.1130.10">
    <property type="entry name" value="Flavocytochrome C3, Chain A"/>
    <property type="match status" value="1"/>
</dbReference>
<reference evidence="4 5" key="1">
    <citation type="submission" date="2014-04" db="EMBL/GenBank/DDBJ databases">
        <title>The Genome Sequence of Thermoanaerobaculum aquaticum MP-01, The First Cultivated Group 23 Acidobacterium.</title>
        <authorList>
            <person name="Stamps B.W."/>
            <person name="Losey N.A."/>
            <person name="Lawson P.A."/>
            <person name="Stevenson B.S."/>
        </authorList>
    </citation>
    <scope>NUCLEOTIDE SEQUENCE [LARGE SCALE GENOMIC DNA]</scope>
    <source>
        <strain evidence="4 5">MP-01</strain>
    </source>
</reference>
<dbReference type="EMBL" id="JMFG01000020">
    <property type="protein sequence ID" value="KDA53611.1"/>
    <property type="molecule type" value="Genomic_DNA"/>
</dbReference>
<name>A0A062XZQ0_9BACT</name>
<evidence type="ECO:0000313" key="4">
    <source>
        <dbReference type="EMBL" id="KDA53611.1"/>
    </source>
</evidence>
<evidence type="ECO:0000256" key="1">
    <source>
        <dbReference type="ARBA" id="ARBA00022729"/>
    </source>
</evidence>
<dbReference type="InterPro" id="IPR051829">
    <property type="entry name" value="Multiheme_Cytochr_ET"/>
</dbReference>
<organism evidence="4 5">
    <name type="scientific">Thermoanaerobaculum aquaticum</name>
    <dbReference type="NCBI Taxonomy" id="1312852"/>
    <lineage>
        <taxon>Bacteria</taxon>
        <taxon>Pseudomonadati</taxon>
        <taxon>Acidobacteriota</taxon>
        <taxon>Thermoanaerobaculia</taxon>
        <taxon>Thermoanaerobaculales</taxon>
        <taxon>Thermoanaerobaculaceae</taxon>
        <taxon>Thermoanaerobaculum</taxon>
    </lineage>
</organism>
<dbReference type="InterPro" id="IPR036280">
    <property type="entry name" value="Multihaem_cyt_sf"/>
</dbReference>
<evidence type="ECO:0000256" key="2">
    <source>
        <dbReference type="SAM" id="SignalP"/>
    </source>
</evidence>
<sequence length="281" mass="29871">MNVKLATIASLGLLVVASAVGAQKFQPCSSCHQDLAKAFAQNPHALVAGDLENDSTCVSCHGEGKAHAQSGDASQIQVPRGQEGQGVCLSCHGKDEGLWQGAPGAHIRGGVACASCHRIHDAQDQPLLQVSSRTLCSPCHRREVSEFRKPFAHKLDRGGMECVSCHNPHGGKGKDSLKETRTGESVCVSCHVDKRGPFVFEHGTLTDSCLSCHQPHGSNNPKQLIRARVDQLCLECHTGVGNPGAGSQPPSLHDLRSPRYQNCTTCHVAIHGSASSPMFLR</sequence>
<evidence type="ECO:0000313" key="5">
    <source>
        <dbReference type="Proteomes" id="UP000027284"/>
    </source>
</evidence>